<dbReference type="InterPro" id="IPR036345">
    <property type="entry name" value="ExoRNase_PH_dom2_sf"/>
</dbReference>
<dbReference type="PANTHER" id="PTHR11953">
    <property type="entry name" value="EXOSOME COMPLEX COMPONENT"/>
    <property type="match status" value="1"/>
</dbReference>
<proteinExistence type="inferred from homology"/>
<dbReference type="AlphaFoldDB" id="A0A5C3Q5C2"/>
<dbReference type="SUPFAM" id="SSF55666">
    <property type="entry name" value="Ribonuclease PH domain 2-like"/>
    <property type="match status" value="1"/>
</dbReference>
<dbReference type="SUPFAM" id="SSF54211">
    <property type="entry name" value="Ribosomal protein S5 domain 2-like"/>
    <property type="match status" value="1"/>
</dbReference>
<protein>
    <recommendedName>
        <fullName evidence="7">Exoribonuclease phosphorolytic domain-containing protein</fullName>
    </recommendedName>
</protein>
<comment type="similarity">
    <text evidence="2">Belongs to the RNase PH family.</text>
</comment>
<dbReference type="PANTHER" id="PTHR11953:SF1">
    <property type="entry name" value="EXOSOME COMPLEX COMPONENT RRP46"/>
    <property type="match status" value="1"/>
</dbReference>
<name>A0A5C3Q5C2_9AGAR</name>
<dbReference type="InterPro" id="IPR001247">
    <property type="entry name" value="ExoRNase_PH_dom1"/>
</dbReference>
<dbReference type="GO" id="GO:0003723">
    <property type="term" value="F:RNA binding"/>
    <property type="evidence" value="ECO:0007669"/>
    <property type="project" value="TreeGrafter"/>
</dbReference>
<dbReference type="GO" id="GO:0000176">
    <property type="term" value="C:nuclear exosome (RNase complex)"/>
    <property type="evidence" value="ECO:0007669"/>
    <property type="project" value="TreeGrafter"/>
</dbReference>
<dbReference type="GO" id="GO:0000177">
    <property type="term" value="C:cytoplasmic exosome (RNase complex)"/>
    <property type="evidence" value="ECO:0007669"/>
    <property type="project" value="TreeGrafter"/>
</dbReference>
<organism evidence="8 9">
    <name type="scientific">Pterulicium gracile</name>
    <dbReference type="NCBI Taxonomy" id="1884261"/>
    <lineage>
        <taxon>Eukaryota</taxon>
        <taxon>Fungi</taxon>
        <taxon>Dikarya</taxon>
        <taxon>Basidiomycota</taxon>
        <taxon>Agaricomycotina</taxon>
        <taxon>Agaricomycetes</taxon>
        <taxon>Agaricomycetidae</taxon>
        <taxon>Agaricales</taxon>
        <taxon>Pleurotineae</taxon>
        <taxon>Pterulaceae</taxon>
        <taxon>Pterulicium</taxon>
    </lineage>
</organism>
<keyword evidence="4" id="KW-0271">Exosome</keyword>
<feature type="domain" description="Exoribonuclease phosphorolytic" evidence="7">
    <location>
        <begin position="44"/>
        <end position="164"/>
    </location>
</feature>
<dbReference type="Pfam" id="PF01138">
    <property type="entry name" value="RNase_PH"/>
    <property type="match status" value="1"/>
</dbReference>
<dbReference type="Proteomes" id="UP000305067">
    <property type="component" value="Unassembled WGS sequence"/>
</dbReference>
<accession>A0A5C3Q5C2</accession>
<dbReference type="InterPro" id="IPR027408">
    <property type="entry name" value="PNPase/RNase_PH_dom_sf"/>
</dbReference>
<feature type="region of interest" description="Disordered" evidence="6">
    <location>
        <begin position="8"/>
        <end position="65"/>
    </location>
</feature>
<gene>
    <name evidence="8" type="ORF">BDV98DRAFT_575067</name>
</gene>
<reference evidence="8 9" key="1">
    <citation type="journal article" date="2019" name="Nat. Ecol. Evol.">
        <title>Megaphylogeny resolves global patterns of mushroom evolution.</title>
        <authorList>
            <person name="Varga T."/>
            <person name="Krizsan K."/>
            <person name="Foldi C."/>
            <person name="Dima B."/>
            <person name="Sanchez-Garcia M."/>
            <person name="Sanchez-Ramirez S."/>
            <person name="Szollosi G.J."/>
            <person name="Szarkandi J.G."/>
            <person name="Papp V."/>
            <person name="Albert L."/>
            <person name="Andreopoulos W."/>
            <person name="Angelini C."/>
            <person name="Antonin V."/>
            <person name="Barry K.W."/>
            <person name="Bougher N.L."/>
            <person name="Buchanan P."/>
            <person name="Buyck B."/>
            <person name="Bense V."/>
            <person name="Catcheside P."/>
            <person name="Chovatia M."/>
            <person name="Cooper J."/>
            <person name="Damon W."/>
            <person name="Desjardin D."/>
            <person name="Finy P."/>
            <person name="Geml J."/>
            <person name="Haridas S."/>
            <person name="Hughes K."/>
            <person name="Justo A."/>
            <person name="Karasinski D."/>
            <person name="Kautmanova I."/>
            <person name="Kiss B."/>
            <person name="Kocsube S."/>
            <person name="Kotiranta H."/>
            <person name="LaButti K.M."/>
            <person name="Lechner B.E."/>
            <person name="Liimatainen K."/>
            <person name="Lipzen A."/>
            <person name="Lukacs Z."/>
            <person name="Mihaltcheva S."/>
            <person name="Morgado L.N."/>
            <person name="Niskanen T."/>
            <person name="Noordeloos M.E."/>
            <person name="Ohm R.A."/>
            <person name="Ortiz-Santana B."/>
            <person name="Ovrebo C."/>
            <person name="Racz N."/>
            <person name="Riley R."/>
            <person name="Savchenko A."/>
            <person name="Shiryaev A."/>
            <person name="Soop K."/>
            <person name="Spirin V."/>
            <person name="Szebenyi C."/>
            <person name="Tomsovsky M."/>
            <person name="Tulloss R.E."/>
            <person name="Uehling J."/>
            <person name="Grigoriev I.V."/>
            <person name="Vagvolgyi C."/>
            <person name="Papp T."/>
            <person name="Martin F.M."/>
            <person name="Miettinen O."/>
            <person name="Hibbett D.S."/>
            <person name="Nagy L.G."/>
        </authorList>
    </citation>
    <scope>NUCLEOTIDE SEQUENCE [LARGE SCALE GENOMIC DNA]</scope>
    <source>
        <strain evidence="8 9">CBS 309.79</strain>
    </source>
</reference>
<evidence type="ECO:0000256" key="3">
    <source>
        <dbReference type="ARBA" id="ARBA00022552"/>
    </source>
</evidence>
<dbReference type="GO" id="GO:0005730">
    <property type="term" value="C:nucleolus"/>
    <property type="evidence" value="ECO:0007669"/>
    <property type="project" value="TreeGrafter"/>
</dbReference>
<dbReference type="Gene3D" id="3.30.230.70">
    <property type="entry name" value="GHMP Kinase, N-terminal domain"/>
    <property type="match status" value="1"/>
</dbReference>
<dbReference type="GO" id="GO:0071028">
    <property type="term" value="P:nuclear mRNA surveillance"/>
    <property type="evidence" value="ECO:0007669"/>
    <property type="project" value="TreeGrafter"/>
</dbReference>
<dbReference type="OrthoDB" id="27298at2759"/>
<dbReference type="InterPro" id="IPR020568">
    <property type="entry name" value="Ribosomal_Su5_D2-typ_SF"/>
</dbReference>
<dbReference type="GO" id="GO:0071051">
    <property type="term" value="P:poly(A)-dependent snoRNA 3'-end processing"/>
    <property type="evidence" value="ECO:0007669"/>
    <property type="project" value="TreeGrafter"/>
</dbReference>
<sequence length="280" mass="29088">MLPTQIAFPGLSRVDGSGQYTHTPISSDASSSSSPRNARPSPITILSSCSGPIDTPPSLSSTLNPSTSTVQVLVRPLSHIPATSEKYISGLLHSAVLGSIRTTENPRTMIQVVVQSLTPLGGGGVASAGTKGGLGAAKEASARWRWSYVSAMINAVTLSLLDAGSVPMRGVVCAVPVGLVDGEVTANPGYEADAKGELCGCFAYMFTEEDASGECVLSQCTGAGGDLEGFLKLGRSVGEEAARTVWREMRAGMAKKMGVDVEDEDGEEEEDDDDDAKMEI</sequence>
<feature type="compositionally biased region" description="Low complexity" evidence="6">
    <location>
        <begin position="56"/>
        <end position="65"/>
    </location>
</feature>
<dbReference type="STRING" id="1884261.A0A5C3Q5C2"/>
<keyword evidence="3" id="KW-0698">rRNA processing</keyword>
<evidence type="ECO:0000313" key="8">
    <source>
        <dbReference type="EMBL" id="TFK97031.1"/>
    </source>
</evidence>
<keyword evidence="5" id="KW-0539">Nucleus</keyword>
<feature type="region of interest" description="Disordered" evidence="6">
    <location>
        <begin position="256"/>
        <end position="280"/>
    </location>
</feature>
<evidence type="ECO:0000256" key="1">
    <source>
        <dbReference type="ARBA" id="ARBA00004123"/>
    </source>
</evidence>
<dbReference type="InterPro" id="IPR050080">
    <property type="entry name" value="RNase_PH"/>
</dbReference>
<dbReference type="GO" id="GO:0016075">
    <property type="term" value="P:rRNA catabolic process"/>
    <property type="evidence" value="ECO:0007669"/>
    <property type="project" value="TreeGrafter"/>
</dbReference>
<feature type="compositionally biased region" description="Low complexity" evidence="6">
    <location>
        <begin position="24"/>
        <end position="43"/>
    </location>
</feature>
<keyword evidence="9" id="KW-1185">Reference proteome</keyword>
<comment type="subcellular location">
    <subcellularLocation>
        <location evidence="1">Nucleus</location>
    </subcellularLocation>
</comment>
<evidence type="ECO:0000313" key="9">
    <source>
        <dbReference type="Proteomes" id="UP000305067"/>
    </source>
</evidence>
<dbReference type="EMBL" id="ML178851">
    <property type="protein sequence ID" value="TFK97031.1"/>
    <property type="molecule type" value="Genomic_DNA"/>
</dbReference>
<evidence type="ECO:0000256" key="4">
    <source>
        <dbReference type="ARBA" id="ARBA00022835"/>
    </source>
</evidence>
<dbReference type="GO" id="GO:0034475">
    <property type="term" value="P:U4 snRNA 3'-end processing"/>
    <property type="evidence" value="ECO:0007669"/>
    <property type="project" value="TreeGrafter"/>
</dbReference>
<evidence type="ECO:0000259" key="7">
    <source>
        <dbReference type="Pfam" id="PF01138"/>
    </source>
</evidence>
<evidence type="ECO:0000256" key="2">
    <source>
        <dbReference type="ARBA" id="ARBA00006678"/>
    </source>
</evidence>
<dbReference type="GO" id="GO:0006364">
    <property type="term" value="P:rRNA processing"/>
    <property type="evidence" value="ECO:0007669"/>
    <property type="project" value="UniProtKB-KW"/>
</dbReference>
<feature type="compositionally biased region" description="Acidic residues" evidence="6">
    <location>
        <begin position="260"/>
        <end position="280"/>
    </location>
</feature>
<evidence type="ECO:0000256" key="6">
    <source>
        <dbReference type="SAM" id="MobiDB-lite"/>
    </source>
</evidence>
<evidence type="ECO:0000256" key="5">
    <source>
        <dbReference type="ARBA" id="ARBA00023242"/>
    </source>
</evidence>